<feature type="region of interest" description="Disordered" evidence="1">
    <location>
        <begin position="15"/>
        <end position="93"/>
    </location>
</feature>
<dbReference type="GO" id="GO:0055080">
    <property type="term" value="P:monoatomic cation homeostasis"/>
    <property type="evidence" value="ECO:0007669"/>
    <property type="project" value="TreeGrafter"/>
</dbReference>
<dbReference type="PANTHER" id="PTHR31781:SF1">
    <property type="entry name" value="PROTEIN UNC-80 HOMOLOG"/>
    <property type="match status" value="1"/>
</dbReference>
<dbReference type="GO" id="GO:0034703">
    <property type="term" value="C:cation channel complex"/>
    <property type="evidence" value="ECO:0007669"/>
    <property type="project" value="TreeGrafter"/>
</dbReference>
<gene>
    <name evidence="2" type="ORF">NEZAVI_LOCUS2426</name>
</gene>
<proteinExistence type="predicted"/>
<dbReference type="GO" id="GO:0005261">
    <property type="term" value="F:monoatomic cation channel activity"/>
    <property type="evidence" value="ECO:0007669"/>
    <property type="project" value="TreeGrafter"/>
</dbReference>
<evidence type="ECO:0000313" key="3">
    <source>
        <dbReference type="Proteomes" id="UP001152798"/>
    </source>
</evidence>
<protein>
    <submittedName>
        <fullName evidence="2">Uncharacterized protein</fullName>
    </submittedName>
</protein>
<feature type="region of interest" description="Disordered" evidence="1">
    <location>
        <begin position="127"/>
        <end position="164"/>
    </location>
</feature>
<dbReference type="PANTHER" id="PTHR31781">
    <property type="entry name" value="UNC80"/>
    <property type="match status" value="1"/>
</dbReference>
<dbReference type="AlphaFoldDB" id="A0A9P0EAI9"/>
<dbReference type="OrthoDB" id="5584001at2759"/>
<keyword evidence="3" id="KW-1185">Reference proteome</keyword>
<feature type="compositionally biased region" description="Polar residues" evidence="1">
    <location>
        <begin position="23"/>
        <end position="39"/>
    </location>
</feature>
<dbReference type="Proteomes" id="UP001152798">
    <property type="component" value="Chromosome 1"/>
</dbReference>
<reference evidence="2" key="1">
    <citation type="submission" date="2022-01" db="EMBL/GenBank/DDBJ databases">
        <authorList>
            <person name="King R."/>
        </authorList>
    </citation>
    <scope>NUCLEOTIDE SEQUENCE</scope>
</reference>
<dbReference type="EMBL" id="OV725077">
    <property type="protein sequence ID" value="CAH1391399.1"/>
    <property type="molecule type" value="Genomic_DNA"/>
</dbReference>
<accession>A0A9P0EAI9</accession>
<feature type="compositionally biased region" description="Polar residues" evidence="1">
    <location>
        <begin position="47"/>
        <end position="64"/>
    </location>
</feature>
<organism evidence="2 3">
    <name type="scientific">Nezara viridula</name>
    <name type="common">Southern green stink bug</name>
    <name type="synonym">Cimex viridulus</name>
    <dbReference type="NCBI Taxonomy" id="85310"/>
    <lineage>
        <taxon>Eukaryota</taxon>
        <taxon>Metazoa</taxon>
        <taxon>Ecdysozoa</taxon>
        <taxon>Arthropoda</taxon>
        <taxon>Hexapoda</taxon>
        <taxon>Insecta</taxon>
        <taxon>Pterygota</taxon>
        <taxon>Neoptera</taxon>
        <taxon>Paraneoptera</taxon>
        <taxon>Hemiptera</taxon>
        <taxon>Heteroptera</taxon>
        <taxon>Panheteroptera</taxon>
        <taxon>Pentatomomorpha</taxon>
        <taxon>Pentatomoidea</taxon>
        <taxon>Pentatomidae</taxon>
        <taxon>Pentatominae</taxon>
        <taxon>Nezara</taxon>
    </lineage>
</organism>
<sequence>MWEYRHPDAGCFTALAKPKPLSWPSSGKISGKTPSSEPQQYAGAESPPSQTASIGFFDQQTSANKADDEGWVSSPKDTVFPETIPEESSSTEEEHVVIFRLPSLADSEGLKESSIYTAPDATIFQAPPRFSKSPSDTPLDCHMKHSTGGRRQSSMDKESMASRAAAVESSPAATLLDVAVMRCLFISQWPEEGVYWALQFLYHR</sequence>
<name>A0A9P0EAI9_NEZVI</name>
<dbReference type="GO" id="GO:0030424">
    <property type="term" value="C:axon"/>
    <property type="evidence" value="ECO:0007669"/>
    <property type="project" value="TreeGrafter"/>
</dbReference>
<evidence type="ECO:0000313" key="2">
    <source>
        <dbReference type="EMBL" id="CAH1391399.1"/>
    </source>
</evidence>
<evidence type="ECO:0000256" key="1">
    <source>
        <dbReference type="SAM" id="MobiDB-lite"/>
    </source>
</evidence>